<gene>
    <name evidence="5" type="ORF">EV668_2310</name>
</gene>
<sequence>MVRGADTGQSRGLSPADPLRMRPLPRQARPARARAGYGLSGNEVDVWLVDPTGLGEDDLSRCAGLLSPDERARWEAFAAPGAALQFLVARATLRTMLSRYADVHPSDWVFGANAHGRPSILEPVPFRGLRFNLSHTEGLVALALADGREIGVDVENTTRDLGFDRLAATVFAETEMAAFRDAAAKGDQRRAFYTLWTLKEAYSKARGLGLSLPLKAFDVDLSGAHPRLAFGAGCPDDPDRWRLRCLAPTAEHVLAVAVSVPDGPACVRVAWCEPGGSTTSARPRLGQGAGDQAGS</sequence>
<evidence type="ECO:0000256" key="2">
    <source>
        <dbReference type="ARBA" id="ARBA00022679"/>
    </source>
</evidence>
<evidence type="ECO:0000256" key="1">
    <source>
        <dbReference type="ARBA" id="ARBA00010990"/>
    </source>
</evidence>
<feature type="compositionally biased region" description="Low complexity" evidence="3">
    <location>
        <begin position="21"/>
        <end position="35"/>
    </location>
</feature>
<dbReference type="GO" id="GO:0005829">
    <property type="term" value="C:cytosol"/>
    <property type="evidence" value="ECO:0007669"/>
    <property type="project" value="TreeGrafter"/>
</dbReference>
<dbReference type="InterPro" id="IPR037143">
    <property type="entry name" value="4-PPantetheinyl_Trfase_dom_sf"/>
</dbReference>
<protein>
    <submittedName>
        <fullName evidence="5">4'-phosphopantetheinyl transferase</fullName>
    </submittedName>
</protein>
<evidence type="ECO:0000256" key="3">
    <source>
        <dbReference type="SAM" id="MobiDB-lite"/>
    </source>
</evidence>
<dbReference type="OrthoDB" id="9808281at2"/>
<proteinExistence type="inferred from homology"/>
<dbReference type="GO" id="GO:0008897">
    <property type="term" value="F:holo-[acyl-carrier-protein] synthase activity"/>
    <property type="evidence" value="ECO:0007669"/>
    <property type="project" value="InterPro"/>
</dbReference>
<dbReference type="PANTHER" id="PTHR12215:SF10">
    <property type="entry name" value="L-AMINOADIPATE-SEMIALDEHYDE DEHYDROGENASE-PHOSPHOPANTETHEINYL TRANSFERASE"/>
    <property type="match status" value="1"/>
</dbReference>
<keyword evidence="6" id="KW-1185">Reference proteome</keyword>
<dbReference type="InterPro" id="IPR008278">
    <property type="entry name" value="4-PPantetheinyl_Trfase_dom"/>
</dbReference>
<dbReference type="PANTHER" id="PTHR12215">
    <property type="entry name" value="PHOSPHOPANTETHEINE TRANSFERASE"/>
    <property type="match status" value="1"/>
</dbReference>
<evidence type="ECO:0000313" key="5">
    <source>
        <dbReference type="EMBL" id="TDR95018.1"/>
    </source>
</evidence>
<accession>A0A4R7C992</accession>
<keyword evidence="2 5" id="KW-0808">Transferase</keyword>
<reference evidence="5 6" key="1">
    <citation type="submission" date="2019-03" db="EMBL/GenBank/DDBJ databases">
        <title>Genomic Encyclopedia of Type Strains, Phase IV (KMG-IV): sequencing the most valuable type-strain genomes for metagenomic binning, comparative biology and taxonomic classification.</title>
        <authorList>
            <person name="Goeker M."/>
        </authorList>
    </citation>
    <scope>NUCLEOTIDE SEQUENCE [LARGE SCALE GENOMIC DNA]</scope>
    <source>
        <strain evidence="5 6">DSM 25903</strain>
    </source>
</reference>
<dbReference type="Gene3D" id="3.90.470.20">
    <property type="entry name" value="4'-phosphopantetheinyl transferase domain"/>
    <property type="match status" value="2"/>
</dbReference>
<dbReference type="EMBL" id="SNZR01000011">
    <property type="protein sequence ID" value="TDR95018.1"/>
    <property type="molecule type" value="Genomic_DNA"/>
</dbReference>
<evidence type="ECO:0000259" key="4">
    <source>
        <dbReference type="Pfam" id="PF01648"/>
    </source>
</evidence>
<dbReference type="GO" id="GO:0000287">
    <property type="term" value="F:magnesium ion binding"/>
    <property type="evidence" value="ECO:0007669"/>
    <property type="project" value="InterPro"/>
</dbReference>
<comment type="similarity">
    <text evidence="1">Belongs to the P-Pant transferase superfamily. Gsp/Sfp/HetI/AcpT family.</text>
</comment>
<dbReference type="GO" id="GO:0019878">
    <property type="term" value="P:lysine biosynthetic process via aminoadipic acid"/>
    <property type="evidence" value="ECO:0007669"/>
    <property type="project" value="TreeGrafter"/>
</dbReference>
<dbReference type="Proteomes" id="UP000295122">
    <property type="component" value="Unassembled WGS sequence"/>
</dbReference>
<feature type="domain" description="4'-phosphopantetheinyl transferase" evidence="4">
    <location>
        <begin position="150"/>
        <end position="256"/>
    </location>
</feature>
<dbReference type="InterPro" id="IPR050559">
    <property type="entry name" value="P-Pant_transferase_sf"/>
</dbReference>
<dbReference type="Pfam" id="PF01648">
    <property type="entry name" value="ACPS"/>
    <property type="match status" value="1"/>
</dbReference>
<comment type="caution">
    <text evidence="5">The sequence shown here is derived from an EMBL/GenBank/DDBJ whole genome shotgun (WGS) entry which is preliminary data.</text>
</comment>
<organism evidence="5 6">
    <name type="scientific">Enterovirga rhinocerotis</name>
    <dbReference type="NCBI Taxonomy" id="1339210"/>
    <lineage>
        <taxon>Bacteria</taxon>
        <taxon>Pseudomonadati</taxon>
        <taxon>Pseudomonadota</taxon>
        <taxon>Alphaproteobacteria</taxon>
        <taxon>Hyphomicrobiales</taxon>
        <taxon>Methylobacteriaceae</taxon>
        <taxon>Enterovirga</taxon>
    </lineage>
</organism>
<dbReference type="AlphaFoldDB" id="A0A4R7C992"/>
<name>A0A4R7C992_9HYPH</name>
<evidence type="ECO:0000313" key="6">
    <source>
        <dbReference type="Proteomes" id="UP000295122"/>
    </source>
</evidence>
<dbReference type="SUPFAM" id="SSF56214">
    <property type="entry name" value="4'-phosphopantetheinyl transferase"/>
    <property type="match status" value="2"/>
</dbReference>
<feature type="region of interest" description="Disordered" evidence="3">
    <location>
        <begin position="1"/>
        <end position="35"/>
    </location>
</feature>